<dbReference type="eggNOG" id="arCOG01736">
    <property type="taxonomic scope" value="Archaea"/>
</dbReference>
<dbReference type="Proteomes" id="UP000000641">
    <property type="component" value="Chromosome"/>
</dbReference>
<feature type="domain" description="Phosphoesterase HXTX" evidence="3">
    <location>
        <begin position="96"/>
        <end position="178"/>
    </location>
</feature>
<dbReference type="EC" id="3.1.4.58" evidence="2"/>
<feature type="domain" description="Phosphoesterase HXTX" evidence="3">
    <location>
        <begin position="15"/>
        <end position="94"/>
    </location>
</feature>
<dbReference type="GO" id="GO:0008664">
    <property type="term" value="F:RNA 2',3'-cyclic 3'-phosphodiesterase activity"/>
    <property type="evidence" value="ECO:0007669"/>
    <property type="project" value="UniProtKB-EC"/>
</dbReference>
<dbReference type="OrthoDB" id="44091at2157"/>
<comment type="similarity">
    <text evidence="2">Belongs to the 2H phosphoesterase superfamily. ThpR family.</text>
</comment>
<dbReference type="STRING" id="368408.Tpen_0369"/>
<feature type="short sequence motif" description="HXTX 2" evidence="2">
    <location>
        <begin position="130"/>
        <end position="133"/>
    </location>
</feature>
<reference evidence="5" key="1">
    <citation type="journal article" date="2008" name="J. Bacteriol.">
        <title>Genome sequence of Thermofilum pendens reveals an exceptional loss of biosynthetic pathways without genome reduction.</title>
        <authorList>
            <person name="Anderson I."/>
            <person name="Rodriguez J."/>
            <person name="Susanti D."/>
            <person name="Porat I."/>
            <person name="Reich C."/>
            <person name="Ulrich L.E."/>
            <person name="Elkins J.G."/>
            <person name="Mavromatis K."/>
            <person name="Lykidis A."/>
            <person name="Kim E."/>
            <person name="Thompson L.S."/>
            <person name="Nolan M."/>
            <person name="Land M."/>
            <person name="Copeland A."/>
            <person name="Lapidus A."/>
            <person name="Lucas S."/>
            <person name="Detter C."/>
            <person name="Zhulin I.B."/>
            <person name="Olsen G.J."/>
            <person name="Whitman W."/>
            <person name="Mukhopadhyay B."/>
            <person name="Bristow J."/>
            <person name="Kyrpides N."/>
        </authorList>
    </citation>
    <scope>NUCLEOTIDE SEQUENCE [LARGE SCALE GENOMIC DNA]</scope>
    <source>
        <strain evidence="5">DSM 2475 / Hrk 5</strain>
    </source>
</reference>
<protein>
    <recommendedName>
        <fullName evidence="2">RNA 2',3'-cyclic phosphodiesterase</fullName>
        <shortName evidence="2">RNA 2',3'-CPDase</shortName>
        <ecNumber evidence="2">3.1.4.58</ecNumber>
    </recommendedName>
</protein>
<gene>
    <name evidence="4" type="ordered locus">Tpen_0369</name>
</gene>
<feature type="active site" description="Proton acceptor" evidence="2">
    <location>
        <position position="130"/>
    </location>
</feature>
<keyword evidence="5" id="KW-1185">Reference proteome</keyword>
<proteinExistence type="inferred from homology"/>
<dbReference type="EMBL" id="CP000505">
    <property type="protein sequence ID" value="ABL77778.1"/>
    <property type="molecule type" value="Genomic_DNA"/>
</dbReference>
<dbReference type="NCBIfam" id="TIGR02258">
    <property type="entry name" value="2_5_ligase"/>
    <property type="match status" value="1"/>
</dbReference>
<evidence type="ECO:0000256" key="1">
    <source>
        <dbReference type="ARBA" id="ARBA00022801"/>
    </source>
</evidence>
<evidence type="ECO:0000256" key="2">
    <source>
        <dbReference type="HAMAP-Rule" id="MF_01940"/>
    </source>
</evidence>
<comment type="function">
    <text evidence="2">Hydrolyzes RNA 2',3'-cyclic phosphodiester to an RNA 2'-phosphomonoester.</text>
</comment>
<dbReference type="KEGG" id="tpe:Tpen_0369"/>
<dbReference type="AlphaFoldDB" id="A1RX48"/>
<evidence type="ECO:0000313" key="5">
    <source>
        <dbReference type="Proteomes" id="UP000000641"/>
    </source>
</evidence>
<dbReference type="RefSeq" id="WP_011752043.1">
    <property type="nucleotide sequence ID" value="NC_008698.1"/>
</dbReference>
<dbReference type="GO" id="GO:0004113">
    <property type="term" value="F:2',3'-cyclic-nucleotide 3'-phosphodiesterase activity"/>
    <property type="evidence" value="ECO:0007669"/>
    <property type="project" value="InterPro"/>
</dbReference>
<dbReference type="PANTHER" id="PTHR35561:SF1">
    <property type="entry name" value="RNA 2',3'-CYCLIC PHOSPHODIESTERASE"/>
    <property type="match status" value="1"/>
</dbReference>
<evidence type="ECO:0000259" key="3">
    <source>
        <dbReference type="Pfam" id="PF02834"/>
    </source>
</evidence>
<evidence type="ECO:0000313" key="4">
    <source>
        <dbReference type="EMBL" id="ABL77778.1"/>
    </source>
</evidence>
<keyword evidence="1 2" id="KW-0378">Hydrolase</keyword>
<dbReference type="Gene3D" id="3.90.1140.10">
    <property type="entry name" value="Cyclic phosphodiesterase"/>
    <property type="match status" value="1"/>
</dbReference>
<accession>A1RX48</accession>
<dbReference type="HAMAP" id="MF_01940">
    <property type="entry name" value="RNA_CPDase"/>
    <property type="match status" value="1"/>
</dbReference>
<organism evidence="4 5">
    <name type="scientific">Thermofilum pendens (strain DSM 2475 / Hrk 5)</name>
    <dbReference type="NCBI Taxonomy" id="368408"/>
    <lineage>
        <taxon>Archaea</taxon>
        <taxon>Thermoproteota</taxon>
        <taxon>Thermoprotei</taxon>
        <taxon>Thermofilales</taxon>
        <taxon>Thermofilaceae</taxon>
        <taxon>Thermofilum</taxon>
    </lineage>
</organism>
<name>A1RX48_THEPD</name>
<dbReference type="GO" id="GO:0016874">
    <property type="term" value="F:ligase activity"/>
    <property type="evidence" value="ECO:0007669"/>
    <property type="project" value="UniProtKB-KW"/>
</dbReference>
<dbReference type="GeneID" id="4600769"/>
<feature type="short sequence motif" description="HXTX 1" evidence="2">
    <location>
        <begin position="45"/>
        <end position="48"/>
    </location>
</feature>
<dbReference type="InterPro" id="IPR004175">
    <property type="entry name" value="RNA_CPDase"/>
</dbReference>
<dbReference type="InterPro" id="IPR009097">
    <property type="entry name" value="Cyclic_Pdiesterase"/>
</dbReference>
<dbReference type="SUPFAM" id="SSF55144">
    <property type="entry name" value="LigT-like"/>
    <property type="match status" value="1"/>
</dbReference>
<dbReference type="EnsemblBacteria" id="ABL77778">
    <property type="protein sequence ID" value="ABL77778"/>
    <property type="gene ID" value="Tpen_0369"/>
</dbReference>
<sequence length="187" mass="20856">MTNLIRSFVAVKVSSPSVLQRVEALQSDLRDAGLSAKFVEKENLHITLRFLGEIPPHTLEEVRNRLAKLSYHRFKIVLKGVGGFPSLDRPRVLWIGVDEGSRELSELAELVRTSLKGVKLPEPDEEFHPHLTIARLKGPLSAGARRIIAGSADTVFGEQEVTSFSLYKSTLTPRGPIYDEIARYDLP</sequence>
<dbReference type="Pfam" id="PF02834">
    <property type="entry name" value="LigT_PEase"/>
    <property type="match status" value="2"/>
</dbReference>
<dbReference type="PANTHER" id="PTHR35561">
    <property type="entry name" value="RNA 2',3'-CYCLIC PHOSPHODIESTERASE"/>
    <property type="match status" value="1"/>
</dbReference>
<dbReference type="HOGENOM" id="CLU_081251_3_2_2"/>
<comment type="catalytic activity">
    <reaction evidence="2">
        <text>a 3'-end 2',3'-cyclophospho-ribonucleotide-RNA + H2O = a 3'-end 2'-phospho-ribonucleotide-RNA + H(+)</text>
        <dbReference type="Rhea" id="RHEA:11828"/>
        <dbReference type="Rhea" id="RHEA-COMP:10464"/>
        <dbReference type="Rhea" id="RHEA-COMP:17353"/>
        <dbReference type="ChEBI" id="CHEBI:15377"/>
        <dbReference type="ChEBI" id="CHEBI:15378"/>
        <dbReference type="ChEBI" id="CHEBI:83064"/>
        <dbReference type="ChEBI" id="CHEBI:173113"/>
        <dbReference type="EC" id="3.1.4.58"/>
    </reaction>
</comment>
<feature type="active site" description="Proton donor" evidence="2">
    <location>
        <position position="45"/>
    </location>
</feature>
<dbReference type="InterPro" id="IPR014051">
    <property type="entry name" value="Phosphoesterase_HXTX"/>
</dbReference>
<keyword evidence="4" id="KW-0436">Ligase</keyword>